<evidence type="ECO:0000259" key="2">
    <source>
        <dbReference type="Pfam" id="PF00248"/>
    </source>
</evidence>
<dbReference type="InterPro" id="IPR036812">
    <property type="entry name" value="NAD(P)_OxRdtase_dom_sf"/>
</dbReference>
<dbReference type="PRINTS" id="PR00069">
    <property type="entry name" value="ALDKETRDTASE"/>
</dbReference>
<keyword evidence="4" id="KW-1185">Reference proteome</keyword>
<dbReference type="PANTHER" id="PTHR43625:SF40">
    <property type="entry name" value="ALDO-KETO REDUCTASE YAKC [NADP(+)]"/>
    <property type="match status" value="1"/>
</dbReference>
<dbReference type="InterPro" id="IPR050791">
    <property type="entry name" value="Aldo-Keto_reductase"/>
</dbReference>
<evidence type="ECO:0000313" key="4">
    <source>
        <dbReference type="Proteomes" id="UP001470230"/>
    </source>
</evidence>
<organism evidence="3 4">
    <name type="scientific">Tritrichomonas musculus</name>
    <dbReference type="NCBI Taxonomy" id="1915356"/>
    <lineage>
        <taxon>Eukaryota</taxon>
        <taxon>Metamonada</taxon>
        <taxon>Parabasalia</taxon>
        <taxon>Tritrichomonadida</taxon>
        <taxon>Tritrichomonadidae</taxon>
        <taxon>Tritrichomonas</taxon>
    </lineage>
</organism>
<dbReference type="InterPro" id="IPR023210">
    <property type="entry name" value="NADP_OxRdtase_dom"/>
</dbReference>
<dbReference type="PANTHER" id="PTHR43625">
    <property type="entry name" value="AFLATOXIN B1 ALDEHYDE REDUCTASE"/>
    <property type="match status" value="1"/>
</dbReference>
<comment type="caution">
    <text evidence="3">The sequence shown here is derived from an EMBL/GenBank/DDBJ whole genome shotgun (WGS) entry which is preliminary data.</text>
</comment>
<gene>
    <name evidence="3" type="ORF">M9Y10_032725</name>
</gene>
<dbReference type="Pfam" id="PF00248">
    <property type="entry name" value="Aldo_ket_red"/>
    <property type="match status" value="1"/>
</dbReference>
<dbReference type="InterPro" id="IPR020471">
    <property type="entry name" value="AKR"/>
</dbReference>
<proteinExistence type="predicted"/>
<protein>
    <recommendedName>
        <fullName evidence="2">NADP-dependent oxidoreductase domain-containing protein</fullName>
    </recommendedName>
</protein>
<dbReference type="EMBL" id="JAPFFF010000054">
    <property type="protein sequence ID" value="KAK8838687.1"/>
    <property type="molecule type" value="Genomic_DNA"/>
</dbReference>
<dbReference type="Gene3D" id="3.20.20.100">
    <property type="entry name" value="NADP-dependent oxidoreductase domain"/>
    <property type="match status" value="1"/>
</dbReference>
<sequence>MQKRRVGQTDYYVNPIGIGCMGLSHAYGTPTPKSEAVEILRKAYEIGYNFFDTAECYIGTNPDGSISYNEEIVGEAVKPFREKVVVCTKFGVTHEGTSLVMDSSPERIRKSIEGSLKKLQMQYVDIYYQHRIDPKVEPEVVAGVMKELIQEGKIKHWGISEVDEDYLRRAHKICPVTVIQNRYSMLARGQEKMFKICDELGITFVAYSPIANGFMSGDFNGKQQFTEKGDYRSFMPQYTEEGVKKSEHLMKELKAIAEQKKCSLTQLSLAWIINKHKNCIPIPGSRKINRLEENFHAGEVVLTPEEIQKIDKLLDETHVPMFGVKE</sequence>
<reference evidence="3 4" key="1">
    <citation type="submission" date="2024-04" db="EMBL/GenBank/DDBJ databases">
        <title>Tritrichomonas musculus Genome.</title>
        <authorList>
            <person name="Alves-Ferreira E."/>
            <person name="Grigg M."/>
            <person name="Lorenzi H."/>
            <person name="Galac M."/>
        </authorList>
    </citation>
    <scope>NUCLEOTIDE SEQUENCE [LARGE SCALE GENOMIC DNA]</scope>
    <source>
        <strain evidence="3 4">EAF2021</strain>
    </source>
</reference>
<evidence type="ECO:0000313" key="3">
    <source>
        <dbReference type="EMBL" id="KAK8838687.1"/>
    </source>
</evidence>
<accession>A0ABR2GXM4</accession>
<name>A0ABR2GXM4_9EUKA</name>
<evidence type="ECO:0000256" key="1">
    <source>
        <dbReference type="ARBA" id="ARBA00023002"/>
    </source>
</evidence>
<feature type="domain" description="NADP-dependent oxidoreductase" evidence="2">
    <location>
        <begin position="15"/>
        <end position="314"/>
    </location>
</feature>
<dbReference type="SUPFAM" id="SSF51430">
    <property type="entry name" value="NAD(P)-linked oxidoreductase"/>
    <property type="match status" value="1"/>
</dbReference>
<keyword evidence="1" id="KW-0560">Oxidoreductase</keyword>
<dbReference type="Proteomes" id="UP001470230">
    <property type="component" value="Unassembled WGS sequence"/>
</dbReference>